<keyword evidence="2" id="KW-1185">Reference proteome</keyword>
<name>A0ACB6S9W1_9PLEO</name>
<protein>
    <submittedName>
        <fullName evidence="1">Uncharacterized protein</fullName>
    </submittedName>
</protein>
<gene>
    <name evidence="1" type="ORF">BU25DRAFT_489023</name>
</gene>
<evidence type="ECO:0000313" key="1">
    <source>
        <dbReference type="EMBL" id="KAF2630911.1"/>
    </source>
</evidence>
<proteinExistence type="predicted"/>
<dbReference type="EMBL" id="MU006706">
    <property type="protein sequence ID" value="KAF2630911.1"/>
    <property type="molecule type" value="Genomic_DNA"/>
</dbReference>
<dbReference type="Proteomes" id="UP000799754">
    <property type="component" value="Unassembled WGS sequence"/>
</dbReference>
<organism evidence="1 2">
    <name type="scientific">Macroventuria anomochaeta</name>
    <dbReference type="NCBI Taxonomy" id="301207"/>
    <lineage>
        <taxon>Eukaryota</taxon>
        <taxon>Fungi</taxon>
        <taxon>Dikarya</taxon>
        <taxon>Ascomycota</taxon>
        <taxon>Pezizomycotina</taxon>
        <taxon>Dothideomycetes</taxon>
        <taxon>Pleosporomycetidae</taxon>
        <taxon>Pleosporales</taxon>
        <taxon>Pleosporineae</taxon>
        <taxon>Didymellaceae</taxon>
        <taxon>Macroventuria</taxon>
    </lineage>
</organism>
<sequence>MPRRKEPLDKVTRGRKTAKQGVSLGRVEKNSNVKKLHEAANALAERGRLTAKDEVIIEEMRLYGFPAPSLSLQEATTLNPLLVMLHRAKQYQEYRKVRINEKLIQRGLQTPTRLPRPPPEPLSYLVPAQPQCTTPSYPPLAPPQFVPSPNQPPPTSGTPFLGFQDVVASEPIRYQPGRQLPVRTPAPATPQSSHFVAPASFHTTYPTSAVHGDPETPSRRQSEPRVRRIIIVGNEVLSFFLGDIKPPVKKMKYGNFVSKIVHDWDHGNPSLLEYHGVPIPMRLWPSVLRKPFPDFWRTNTKQFSEFKLVVSVYRLYETEAHFWADFSKPEDIPGGQGSKQARLSFKAIVQKARAIRLSINEKDVRAAMEAHLVDFDEVFSYRQGNEKKVYNTPEKIASRWRMLQGLPPLWEEEVDERFLD</sequence>
<evidence type="ECO:0000313" key="2">
    <source>
        <dbReference type="Proteomes" id="UP000799754"/>
    </source>
</evidence>
<reference evidence="1" key="1">
    <citation type="journal article" date="2020" name="Stud. Mycol.">
        <title>101 Dothideomycetes genomes: a test case for predicting lifestyles and emergence of pathogens.</title>
        <authorList>
            <person name="Haridas S."/>
            <person name="Albert R."/>
            <person name="Binder M."/>
            <person name="Bloem J."/>
            <person name="Labutti K."/>
            <person name="Salamov A."/>
            <person name="Andreopoulos B."/>
            <person name="Baker S."/>
            <person name="Barry K."/>
            <person name="Bills G."/>
            <person name="Bluhm B."/>
            <person name="Cannon C."/>
            <person name="Castanera R."/>
            <person name="Culley D."/>
            <person name="Daum C."/>
            <person name="Ezra D."/>
            <person name="Gonzalez J."/>
            <person name="Henrissat B."/>
            <person name="Kuo A."/>
            <person name="Liang C."/>
            <person name="Lipzen A."/>
            <person name="Lutzoni F."/>
            <person name="Magnuson J."/>
            <person name="Mondo S."/>
            <person name="Nolan M."/>
            <person name="Ohm R."/>
            <person name="Pangilinan J."/>
            <person name="Park H.-J."/>
            <person name="Ramirez L."/>
            <person name="Alfaro M."/>
            <person name="Sun H."/>
            <person name="Tritt A."/>
            <person name="Yoshinaga Y."/>
            <person name="Zwiers L.-H."/>
            <person name="Turgeon B."/>
            <person name="Goodwin S."/>
            <person name="Spatafora J."/>
            <person name="Crous P."/>
            <person name="Grigoriev I."/>
        </authorList>
    </citation>
    <scope>NUCLEOTIDE SEQUENCE</scope>
    <source>
        <strain evidence="1">CBS 525.71</strain>
    </source>
</reference>
<accession>A0ACB6S9W1</accession>
<comment type="caution">
    <text evidence="1">The sequence shown here is derived from an EMBL/GenBank/DDBJ whole genome shotgun (WGS) entry which is preliminary data.</text>
</comment>